<keyword evidence="1" id="KW-0418">Kinase</keyword>
<dbReference type="InterPro" id="IPR050267">
    <property type="entry name" value="Anti-sigma-factor_SerPK"/>
</dbReference>
<keyword evidence="1" id="KW-0723">Serine/threonine-protein kinase</keyword>
<dbReference type="InterPro" id="IPR036890">
    <property type="entry name" value="HATPase_C_sf"/>
</dbReference>
<evidence type="ECO:0000313" key="4">
    <source>
        <dbReference type="Proteomes" id="UP001501371"/>
    </source>
</evidence>
<evidence type="ECO:0000259" key="2">
    <source>
        <dbReference type="Pfam" id="PF13581"/>
    </source>
</evidence>
<dbReference type="Pfam" id="PF13581">
    <property type="entry name" value="HATPase_c_2"/>
    <property type="match status" value="1"/>
</dbReference>
<organism evidence="3 4">
    <name type="scientific">Streptomyces hebeiensis</name>
    <dbReference type="NCBI Taxonomy" id="229486"/>
    <lineage>
        <taxon>Bacteria</taxon>
        <taxon>Bacillati</taxon>
        <taxon>Actinomycetota</taxon>
        <taxon>Actinomycetes</taxon>
        <taxon>Kitasatosporales</taxon>
        <taxon>Streptomycetaceae</taxon>
        <taxon>Streptomyces</taxon>
    </lineage>
</organism>
<keyword evidence="3" id="KW-0547">Nucleotide-binding</keyword>
<keyword evidence="4" id="KW-1185">Reference proteome</keyword>
<evidence type="ECO:0000313" key="3">
    <source>
        <dbReference type="EMBL" id="GAA1149464.1"/>
    </source>
</evidence>
<dbReference type="GO" id="GO:0005524">
    <property type="term" value="F:ATP binding"/>
    <property type="evidence" value="ECO:0007669"/>
    <property type="project" value="UniProtKB-KW"/>
</dbReference>
<name>A0ABN1UI70_9ACTN</name>
<dbReference type="Gene3D" id="3.30.565.10">
    <property type="entry name" value="Histidine kinase-like ATPase, C-terminal domain"/>
    <property type="match status" value="1"/>
</dbReference>
<accession>A0ABN1UI70</accession>
<comment type="caution">
    <text evidence="3">The sequence shown here is derived from an EMBL/GenBank/DDBJ whole genome shotgun (WGS) entry which is preliminary data.</text>
</comment>
<dbReference type="CDD" id="cd16936">
    <property type="entry name" value="HATPase_RsbW-like"/>
    <property type="match status" value="1"/>
</dbReference>
<reference evidence="3 4" key="1">
    <citation type="journal article" date="2019" name="Int. J. Syst. Evol. Microbiol.">
        <title>The Global Catalogue of Microorganisms (GCM) 10K type strain sequencing project: providing services to taxonomists for standard genome sequencing and annotation.</title>
        <authorList>
            <consortium name="The Broad Institute Genomics Platform"/>
            <consortium name="The Broad Institute Genome Sequencing Center for Infectious Disease"/>
            <person name="Wu L."/>
            <person name="Ma J."/>
        </authorList>
    </citation>
    <scope>NUCLEOTIDE SEQUENCE [LARGE SCALE GENOMIC DNA]</scope>
    <source>
        <strain evidence="3 4">JCM 12696</strain>
    </source>
</reference>
<dbReference type="Proteomes" id="UP001501371">
    <property type="component" value="Unassembled WGS sequence"/>
</dbReference>
<dbReference type="InterPro" id="IPR003594">
    <property type="entry name" value="HATPase_dom"/>
</dbReference>
<keyword evidence="3" id="KW-0067">ATP-binding</keyword>
<dbReference type="PANTHER" id="PTHR35526">
    <property type="entry name" value="ANTI-SIGMA-F FACTOR RSBW-RELATED"/>
    <property type="match status" value="1"/>
</dbReference>
<keyword evidence="1" id="KW-0808">Transferase</keyword>
<protein>
    <submittedName>
        <fullName evidence="3">ATP-binding protein</fullName>
    </submittedName>
</protein>
<dbReference type="PANTHER" id="PTHR35526:SF3">
    <property type="entry name" value="ANTI-SIGMA-F FACTOR RSBW"/>
    <property type="match status" value="1"/>
</dbReference>
<evidence type="ECO:0000256" key="1">
    <source>
        <dbReference type="ARBA" id="ARBA00022527"/>
    </source>
</evidence>
<dbReference type="EMBL" id="BAAAKV010000001">
    <property type="protein sequence ID" value="GAA1149464.1"/>
    <property type="molecule type" value="Genomic_DNA"/>
</dbReference>
<sequence length="137" mass="14858">MRAYRRAHDRAARATYLLPRSETAPRRARQLTAAYLTEECGERISADQVADALLVVSELVTNATRHGRGDCRLRLSVADGEVVVEVHDSSPVQPRLRRPDSLAEGGRGIAMVRELSHRFSVLGGPGGGKTVQAVLAC</sequence>
<proteinExistence type="predicted"/>
<dbReference type="RefSeq" id="WP_344268358.1">
    <property type="nucleotide sequence ID" value="NZ_BAAAKV010000001.1"/>
</dbReference>
<gene>
    <name evidence="3" type="ORF">GCM10009654_00850</name>
</gene>
<dbReference type="SUPFAM" id="SSF55874">
    <property type="entry name" value="ATPase domain of HSP90 chaperone/DNA topoisomerase II/histidine kinase"/>
    <property type="match status" value="1"/>
</dbReference>
<feature type="domain" description="Histidine kinase/HSP90-like ATPase" evidence="2">
    <location>
        <begin position="26"/>
        <end position="132"/>
    </location>
</feature>